<dbReference type="Proteomes" id="UP000245626">
    <property type="component" value="Unassembled WGS sequence"/>
</dbReference>
<keyword evidence="2" id="KW-1185">Reference proteome</keyword>
<sequence>MSPSPNSTSSANTPGEKGSVTSEAYIDLLPEAAYRAGNVGEGPIGFEGEEKLVVEADGKGPVRVAPGYQEDGSEGRGKPTKLQAYSYDVEEGKLSLQQQREKYESGLKQGLSQRHLQMIALAGAIGTGLFLGSSYSLSNAGPVGLLLGYLIVSTVVISVVLSMGELTALAPTSGSYVRHASMWVDPALGFTVGWNLTLGSAIGVPATITSCVVLAQYWNESVNAAMVVTVFGVAIFLTNAISIKWYGEVEFTFAMVKIVTIVGLIIFGICIDLGAGPQGRVIGFSYWKNPGPFAEYLVEGASGRFVGFWYVLVNAAYSFVGVESAALAAAETKSPRQNIPMAAKRVFFRIAVLYMVSLFVISLIVPYNDERLVNYTGTASQSPFVVAAERAGVKSIASIVNAMVLLSAWSSANTGILNASRSLFGMALDGHAPKIFLRTHRAGIPWVGVTFVTLFMGLAYTCLSTSATKVFGYFIAVTASSALWEWITISITSIRFHKALRVQGIDRKELPFSPWFQPYLAWWGLIGSSTILLTGGFYLFVGGPSLPNFNAPSFLSAYASPILNVILLVGYKLIRRTKLVSPEELPVQVWLEDIRDNPEEPLEKRKGWKRFITFLWA</sequence>
<protein>
    <submittedName>
        <fullName evidence="1">Uncharacterized protein</fullName>
    </submittedName>
</protein>
<dbReference type="EMBL" id="KZ820094">
    <property type="protein sequence ID" value="PWN49124.1"/>
    <property type="molecule type" value="Genomic_DNA"/>
</dbReference>
<gene>
    <name evidence="1" type="ORF">IE53DRAFT_388676</name>
</gene>
<evidence type="ECO:0000313" key="2">
    <source>
        <dbReference type="Proteomes" id="UP000245626"/>
    </source>
</evidence>
<evidence type="ECO:0000313" key="1">
    <source>
        <dbReference type="EMBL" id="PWN49124.1"/>
    </source>
</evidence>
<proteinExistence type="predicted"/>
<accession>A0ACD0NTH5</accession>
<name>A0ACD0NTH5_9BASI</name>
<reference evidence="1 2" key="1">
    <citation type="journal article" date="2018" name="Mol. Biol. Evol.">
        <title>Broad Genomic Sampling Reveals a Smut Pathogenic Ancestry of the Fungal Clade Ustilaginomycotina.</title>
        <authorList>
            <person name="Kijpornyongpan T."/>
            <person name="Mondo S.J."/>
            <person name="Barry K."/>
            <person name="Sandor L."/>
            <person name="Lee J."/>
            <person name="Lipzen A."/>
            <person name="Pangilinan J."/>
            <person name="LaButti K."/>
            <person name="Hainaut M."/>
            <person name="Henrissat B."/>
            <person name="Grigoriev I.V."/>
            <person name="Spatafora J.W."/>
            <person name="Aime M.C."/>
        </authorList>
    </citation>
    <scope>NUCLEOTIDE SEQUENCE [LARGE SCALE GENOMIC DNA]</scope>
    <source>
        <strain evidence="1 2">SA 807</strain>
    </source>
</reference>
<organism evidence="1 2">
    <name type="scientific">Violaceomyces palustris</name>
    <dbReference type="NCBI Taxonomy" id="1673888"/>
    <lineage>
        <taxon>Eukaryota</taxon>
        <taxon>Fungi</taxon>
        <taxon>Dikarya</taxon>
        <taxon>Basidiomycota</taxon>
        <taxon>Ustilaginomycotina</taxon>
        <taxon>Ustilaginomycetes</taxon>
        <taxon>Violaceomycetales</taxon>
        <taxon>Violaceomycetaceae</taxon>
        <taxon>Violaceomyces</taxon>
    </lineage>
</organism>